<evidence type="ECO:0000313" key="2">
    <source>
        <dbReference type="EMBL" id="GDY64674.1"/>
    </source>
</evidence>
<proteinExistence type="predicted"/>
<gene>
    <name evidence="2" type="ORF">SAV14893_040670</name>
</gene>
<dbReference type="EMBL" id="BJHX01000001">
    <property type="protein sequence ID" value="GDY64674.1"/>
    <property type="molecule type" value="Genomic_DNA"/>
</dbReference>
<name>A0A4D4LW20_STRAX</name>
<evidence type="ECO:0000313" key="3">
    <source>
        <dbReference type="Proteomes" id="UP000302139"/>
    </source>
</evidence>
<feature type="region of interest" description="Disordered" evidence="1">
    <location>
        <begin position="17"/>
        <end position="74"/>
    </location>
</feature>
<dbReference type="Proteomes" id="UP000302139">
    <property type="component" value="Unassembled WGS sequence"/>
</dbReference>
<protein>
    <submittedName>
        <fullName evidence="2">Uncharacterized protein</fullName>
    </submittedName>
</protein>
<sequence>MEVADALVAVVQRGYVRPDQRGDRGEEEQDAADGLGAQRLRDEVPLGQREPSEELAGAGAGGGHGGNLRVGTAC</sequence>
<comment type="caution">
    <text evidence="2">The sequence shown here is derived from an EMBL/GenBank/DDBJ whole genome shotgun (WGS) entry which is preliminary data.</text>
</comment>
<reference evidence="2 3" key="1">
    <citation type="submission" date="2019-04" db="EMBL/GenBank/DDBJ databases">
        <title>Draft genome sequences of Streptomyces avermitilis NBRC 14893.</title>
        <authorList>
            <person name="Komaki H."/>
            <person name="Tamura T."/>
            <person name="Hosoyama A."/>
        </authorList>
    </citation>
    <scope>NUCLEOTIDE SEQUENCE [LARGE SCALE GENOMIC DNA]</scope>
    <source>
        <strain evidence="2 3">NBRC 14893</strain>
    </source>
</reference>
<accession>A0A4D4LW20</accession>
<feature type="compositionally biased region" description="Gly residues" evidence="1">
    <location>
        <begin position="58"/>
        <end position="68"/>
    </location>
</feature>
<evidence type="ECO:0000256" key="1">
    <source>
        <dbReference type="SAM" id="MobiDB-lite"/>
    </source>
</evidence>
<dbReference type="AlphaFoldDB" id="A0A4D4LW20"/>
<organism evidence="2 3">
    <name type="scientific">Streptomyces avermitilis</name>
    <dbReference type="NCBI Taxonomy" id="33903"/>
    <lineage>
        <taxon>Bacteria</taxon>
        <taxon>Bacillati</taxon>
        <taxon>Actinomycetota</taxon>
        <taxon>Actinomycetes</taxon>
        <taxon>Kitasatosporales</taxon>
        <taxon>Streptomycetaceae</taxon>
        <taxon>Streptomyces</taxon>
    </lineage>
</organism>